<protein>
    <submittedName>
        <fullName evidence="6">Pyruvate dehydrogenase E2 component (Dihydrolipoamide acetyltransferase)</fullName>
    </submittedName>
</protein>
<evidence type="ECO:0000313" key="7">
    <source>
        <dbReference type="Proteomes" id="UP000199199"/>
    </source>
</evidence>
<dbReference type="GO" id="GO:0016407">
    <property type="term" value="F:acetyltransferase activity"/>
    <property type="evidence" value="ECO:0007669"/>
    <property type="project" value="TreeGrafter"/>
</dbReference>
<keyword evidence="2 6" id="KW-0808">Transferase</keyword>
<dbReference type="Proteomes" id="UP000199199">
    <property type="component" value="Unassembled WGS sequence"/>
</dbReference>
<evidence type="ECO:0000256" key="3">
    <source>
        <dbReference type="ARBA" id="ARBA00023315"/>
    </source>
</evidence>
<gene>
    <name evidence="6" type="ORF">SAMN04488556_0282</name>
</gene>
<evidence type="ECO:0000259" key="5">
    <source>
        <dbReference type="Pfam" id="PF00198"/>
    </source>
</evidence>
<dbReference type="Gene3D" id="3.30.559.10">
    <property type="entry name" value="Chloramphenicol acetyltransferase-like domain"/>
    <property type="match status" value="1"/>
</dbReference>
<comment type="cofactor">
    <cofactor evidence="1">
        <name>(R)-lipoate</name>
        <dbReference type="ChEBI" id="CHEBI:83088"/>
    </cofactor>
</comment>
<dbReference type="GO" id="GO:0031405">
    <property type="term" value="F:lipoic acid binding"/>
    <property type="evidence" value="ECO:0007669"/>
    <property type="project" value="TreeGrafter"/>
</dbReference>
<dbReference type="Pfam" id="PF00198">
    <property type="entry name" value="2-oxoacid_dh"/>
    <property type="match status" value="1"/>
</dbReference>
<reference evidence="7" key="1">
    <citation type="submission" date="2016-10" db="EMBL/GenBank/DDBJ databases">
        <authorList>
            <person name="Varghese N."/>
            <person name="Submissions S."/>
        </authorList>
    </citation>
    <scope>NUCLEOTIDE SEQUENCE [LARGE SCALE GENOMIC DNA]</scope>
    <source>
        <strain evidence="7">DSM 22427</strain>
    </source>
</reference>
<evidence type="ECO:0000313" key="6">
    <source>
        <dbReference type="EMBL" id="SFS34450.1"/>
    </source>
</evidence>
<dbReference type="SUPFAM" id="SSF52777">
    <property type="entry name" value="CoA-dependent acyltransferases"/>
    <property type="match status" value="1"/>
</dbReference>
<evidence type="ECO:0000256" key="2">
    <source>
        <dbReference type="ARBA" id="ARBA00022679"/>
    </source>
</evidence>
<evidence type="ECO:0000256" key="4">
    <source>
        <dbReference type="SAM" id="MobiDB-lite"/>
    </source>
</evidence>
<feature type="region of interest" description="Disordered" evidence="4">
    <location>
        <begin position="1"/>
        <end position="34"/>
    </location>
</feature>
<keyword evidence="6" id="KW-0670">Pyruvate</keyword>
<dbReference type="GO" id="GO:0005737">
    <property type="term" value="C:cytoplasm"/>
    <property type="evidence" value="ECO:0007669"/>
    <property type="project" value="TreeGrafter"/>
</dbReference>
<dbReference type="AlphaFoldDB" id="A0A1I6P2Z6"/>
<dbReference type="RefSeq" id="WP_092900577.1">
    <property type="nucleotide sequence ID" value="NZ_FOZS01000001.1"/>
</dbReference>
<dbReference type="PANTHER" id="PTHR43178">
    <property type="entry name" value="DIHYDROLIPOAMIDE ACETYLTRANSFERASE COMPONENT OF PYRUVATE DEHYDROGENASE COMPLEX"/>
    <property type="match status" value="1"/>
</dbReference>
<dbReference type="InterPro" id="IPR050743">
    <property type="entry name" value="2-oxoacid_DH_E2_comp"/>
</dbReference>
<proteinExistence type="predicted"/>
<dbReference type="InterPro" id="IPR023213">
    <property type="entry name" value="CAT-like_dom_sf"/>
</dbReference>
<accession>A0A1I6P2Z6</accession>
<organism evidence="6 7">
    <name type="scientific">Halostagnicola kamekurae</name>
    <dbReference type="NCBI Taxonomy" id="619731"/>
    <lineage>
        <taxon>Archaea</taxon>
        <taxon>Methanobacteriati</taxon>
        <taxon>Methanobacteriota</taxon>
        <taxon>Stenosarchaea group</taxon>
        <taxon>Halobacteria</taxon>
        <taxon>Halobacteriales</taxon>
        <taxon>Natrialbaceae</taxon>
        <taxon>Halostagnicola</taxon>
    </lineage>
</organism>
<name>A0A1I6P2Z6_9EURY</name>
<keyword evidence="7" id="KW-1185">Reference proteome</keyword>
<sequence length="255" mass="27482">MSPPTENGDSSDTEGSTSGSQTDSSGTERTVLEERKLTGMRRTIANRLQESSQNAAHVTATREVDAEELSRAATLANDEFDVDVSVLDIVLCALSETLAEHPGFNATLEDGLHRMYETQNVGIAVDIDAGLVTPVLAGLESKSLEKIALDRRELTALVQTGDYSMSDLRGGTFTVTNLGVLGVDSFTPIINPPEVAILGVNRIRERARPGDDGGVEFRKQLAFDLSFDHRVVDGADAARFLETLCARLENARAFV</sequence>
<dbReference type="PANTHER" id="PTHR43178:SF5">
    <property type="entry name" value="LIPOAMIDE ACYLTRANSFERASE COMPONENT OF BRANCHED-CHAIN ALPHA-KETO ACID DEHYDROGENASE COMPLEX, MITOCHONDRIAL"/>
    <property type="match status" value="1"/>
</dbReference>
<feature type="domain" description="2-oxoacid dehydrogenase acyltransferase catalytic" evidence="5">
    <location>
        <begin position="33"/>
        <end position="252"/>
    </location>
</feature>
<keyword evidence="3" id="KW-0012">Acyltransferase</keyword>
<evidence type="ECO:0000256" key="1">
    <source>
        <dbReference type="ARBA" id="ARBA00001938"/>
    </source>
</evidence>
<dbReference type="EMBL" id="FOZS01000001">
    <property type="protein sequence ID" value="SFS34450.1"/>
    <property type="molecule type" value="Genomic_DNA"/>
</dbReference>
<dbReference type="OrthoDB" id="56234at2157"/>
<dbReference type="InterPro" id="IPR001078">
    <property type="entry name" value="2-oxoacid_DH_actylTfrase"/>
</dbReference>
<feature type="compositionally biased region" description="Low complexity" evidence="4">
    <location>
        <begin position="8"/>
        <end position="27"/>
    </location>
</feature>